<dbReference type="KEGG" id="pmic:NW74_01915"/>
<evidence type="ECO:0000313" key="3">
    <source>
        <dbReference type="EMBL" id="WBB30540.1"/>
    </source>
</evidence>
<keyword evidence="1" id="KW-0472">Membrane</keyword>
<keyword evidence="1" id="KW-0812">Transmembrane</keyword>
<dbReference type="GeneID" id="93384491"/>
<reference evidence="3" key="2">
    <citation type="submission" date="2022-07" db="EMBL/GenBank/DDBJ databases">
        <title>Parvimonas micra travels from the subgingival sulcus of the human oral cavity to the colorectal adenocarcinoma.</title>
        <authorList>
            <person name="Conde-Perez K."/>
            <person name="Buetas E."/>
            <person name="Aja-Macaya P."/>
            <person name="Martin-De Arribas E."/>
            <person name="Iglesias-Corras I."/>
            <person name="Trigo-Tasende N."/>
            <person name="Nasser-Ali M."/>
            <person name="Estevez L.S."/>
            <person name="Rumbo-Feal S."/>
            <person name="Otero-Alen B."/>
            <person name="Noguera J.F."/>
            <person name="Concha A."/>
            <person name="Pardinas-Lopez S."/>
            <person name="Carda-Dieguez M."/>
            <person name="Gomez-Randulfe I."/>
            <person name="Martinez-Lago N."/>
            <person name="Ladra S."/>
            <person name="Aparicio L.A."/>
            <person name="Bou G."/>
            <person name="Mira A."/>
            <person name="Vallejo J.A."/>
            <person name="Poza M."/>
        </authorList>
    </citation>
    <scope>NUCLEOTIDE SEQUENCE</scope>
    <source>
        <strain evidence="3">PM102KC-G-1</strain>
    </source>
</reference>
<dbReference type="EMBL" id="CP009761">
    <property type="protein sequence ID" value="AIZ36194.1"/>
    <property type="molecule type" value="Genomic_DNA"/>
</dbReference>
<accession>A0A0B4S118</accession>
<dbReference type="STRING" id="33033.NW74_01915"/>
<proteinExistence type="predicted"/>
<organism evidence="2 4">
    <name type="scientific">Parvimonas micra</name>
    <dbReference type="NCBI Taxonomy" id="33033"/>
    <lineage>
        <taxon>Bacteria</taxon>
        <taxon>Bacillati</taxon>
        <taxon>Bacillota</taxon>
        <taxon>Tissierellia</taxon>
        <taxon>Tissierellales</taxon>
        <taxon>Peptoniphilaceae</taxon>
        <taxon>Parvimonas</taxon>
    </lineage>
</organism>
<keyword evidence="1" id="KW-1133">Transmembrane helix</keyword>
<feature type="transmembrane region" description="Helical" evidence="1">
    <location>
        <begin position="12"/>
        <end position="36"/>
    </location>
</feature>
<dbReference type="EMBL" id="CP101412">
    <property type="protein sequence ID" value="WBB30540.1"/>
    <property type="molecule type" value="Genomic_DNA"/>
</dbReference>
<dbReference type="RefSeq" id="WP_004832280.1">
    <property type="nucleotide sequence ID" value="NZ_BHYQ01000001.1"/>
</dbReference>
<feature type="transmembrane region" description="Helical" evidence="1">
    <location>
        <begin position="143"/>
        <end position="164"/>
    </location>
</feature>
<evidence type="ECO:0000313" key="2">
    <source>
        <dbReference type="EMBL" id="AIZ36194.1"/>
    </source>
</evidence>
<dbReference type="Proteomes" id="UP000031386">
    <property type="component" value="Chromosome"/>
</dbReference>
<dbReference type="OrthoDB" id="2052735at2"/>
<gene>
    <name evidence="3" type="ORF">NM222_06105</name>
    <name evidence="2" type="ORF">NW74_01915</name>
</gene>
<evidence type="ECO:0000313" key="4">
    <source>
        <dbReference type="Proteomes" id="UP000031386"/>
    </source>
</evidence>
<dbReference type="Proteomes" id="UP001210690">
    <property type="component" value="Chromosome"/>
</dbReference>
<protein>
    <submittedName>
        <fullName evidence="2">Membrane protein</fullName>
    </submittedName>
</protein>
<reference evidence="2 4" key="1">
    <citation type="submission" date="2014-10" db="EMBL/GenBank/DDBJ databases">
        <title>Complete genome sequence of Parvimonas micra KCOM 1535 (= ChDC B708).</title>
        <authorList>
            <person name="Kook J.-K."/>
            <person name="Park S.-N."/>
            <person name="Lim Y.K."/>
            <person name="Roh H."/>
        </authorList>
    </citation>
    <scope>NUCLEOTIDE SEQUENCE [LARGE SCALE GENOMIC DNA]</scope>
    <source>
        <strain evidence="2">KCOM 1535</strain>
        <strain evidence="4">KCOM 1535 / ChDC B708</strain>
    </source>
</reference>
<keyword evidence="4" id="KW-1185">Reference proteome</keyword>
<sequence length="218" mass="23535">MNNYEKSFTKPIIRYGSLTNLLAIPLCFIPAIYLWLVKGAFPGWNNILTGWMYVASMFAIYSVVEPICYFPILGLPGTYMSFLSGNIGNMRVPCAVVAQESLGVEPGTKKAELIATLGIAGSIFTNTIMVTIAAIGGAALMSIFPPVVLTAFKYVSSAIFGAMFAMFASKNLKYGAFALVVVMAMLLSKAIPVYIMIPIAVFSTAIFGVVDYNKKQSK</sequence>
<dbReference type="AlphaFoldDB" id="A0A0B4S118"/>
<name>A0A0B4S118_9FIRM</name>
<evidence type="ECO:0000256" key="1">
    <source>
        <dbReference type="SAM" id="Phobius"/>
    </source>
</evidence>
<feature type="transmembrane region" description="Helical" evidence="1">
    <location>
        <begin position="193"/>
        <end position="212"/>
    </location>
</feature>
<feature type="transmembrane region" description="Helical" evidence="1">
    <location>
        <begin position="48"/>
        <end position="72"/>
    </location>
</feature>
<feature type="transmembrane region" description="Helical" evidence="1">
    <location>
        <begin position="113"/>
        <end position="137"/>
    </location>
</feature>